<dbReference type="Proteomes" id="UP001501736">
    <property type="component" value="Unassembled WGS sequence"/>
</dbReference>
<keyword evidence="1" id="KW-0808">Transferase</keyword>
<dbReference type="PROSITE" id="PS51186">
    <property type="entry name" value="GNAT"/>
    <property type="match status" value="1"/>
</dbReference>
<evidence type="ECO:0000313" key="6">
    <source>
        <dbReference type="Proteomes" id="UP001501736"/>
    </source>
</evidence>
<evidence type="ECO:0000256" key="2">
    <source>
        <dbReference type="ARBA" id="ARBA00023315"/>
    </source>
</evidence>
<evidence type="ECO:0000313" key="5">
    <source>
        <dbReference type="EMBL" id="GAA3281665.1"/>
    </source>
</evidence>
<evidence type="ECO:0000259" key="4">
    <source>
        <dbReference type="PROSITE" id="PS51186"/>
    </source>
</evidence>
<proteinExistence type="predicted"/>
<keyword evidence="6" id="KW-1185">Reference proteome</keyword>
<dbReference type="PANTHER" id="PTHR43877">
    <property type="entry name" value="AMINOALKYLPHOSPHONATE N-ACETYLTRANSFERASE-RELATED-RELATED"/>
    <property type="match status" value="1"/>
</dbReference>
<keyword evidence="2" id="KW-0012">Acyltransferase</keyword>
<reference evidence="6" key="1">
    <citation type="journal article" date="2019" name="Int. J. Syst. Evol. Microbiol.">
        <title>The Global Catalogue of Microorganisms (GCM) 10K type strain sequencing project: providing services to taxonomists for standard genome sequencing and annotation.</title>
        <authorList>
            <consortium name="The Broad Institute Genomics Platform"/>
            <consortium name="The Broad Institute Genome Sequencing Center for Infectious Disease"/>
            <person name="Wu L."/>
            <person name="Ma J."/>
        </authorList>
    </citation>
    <scope>NUCLEOTIDE SEQUENCE [LARGE SCALE GENOMIC DNA]</scope>
    <source>
        <strain evidence="6">JCM 11483</strain>
    </source>
</reference>
<feature type="region of interest" description="Disordered" evidence="3">
    <location>
        <begin position="165"/>
        <end position="184"/>
    </location>
</feature>
<accession>A0ABP6R9H2</accession>
<dbReference type="Pfam" id="PF00583">
    <property type="entry name" value="Acetyltransf_1"/>
    <property type="match status" value="1"/>
</dbReference>
<dbReference type="RefSeq" id="WP_344718329.1">
    <property type="nucleotide sequence ID" value="NZ_BAAAYG010000003.1"/>
</dbReference>
<dbReference type="CDD" id="cd04301">
    <property type="entry name" value="NAT_SF"/>
    <property type="match status" value="1"/>
</dbReference>
<evidence type="ECO:0000256" key="3">
    <source>
        <dbReference type="SAM" id="MobiDB-lite"/>
    </source>
</evidence>
<dbReference type="InterPro" id="IPR000182">
    <property type="entry name" value="GNAT_dom"/>
</dbReference>
<dbReference type="Gene3D" id="3.40.630.30">
    <property type="match status" value="1"/>
</dbReference>
<protein>
    <submittedName>
        <fullName evidence="5">GNAT family N-acetyltransferase</fullName>
    </submittedName>
</protein>
<feature type="domain" description="N-acetyltransferase" evidence="4">
    <location>
        <begin position="6"/>
        <end position="173"/>
    </location>
</feature>
<comment type="caution">
    <text evidence="5">The sequence shown here is derived from an EMBL/GenBank/DDBJ whole genome shotgun (WGS) entry which is preliminary data.</text>
</comment>
<evidence type="ECO:0000256" key="1">
    <source>
        <dbReference type="ARBA" id="ARBA00022679"/>
    </source>
</evidence>
<sequence length="184" mass="20322">MDGRGQRVRPAALEDHAAIARIERAAGEMFRGTALEPIADDEPPTPRDLERFVAADGARICEVDGVPRAYVLVEELDDAAHVEQVSVDPEVAGRRIGARLIDVAADWARARGLVRLTLTTFAEIPWNAPHYRRLGFVDLPPARQGPQLAARLREEAAHGLDRWPRTTMARPVEPLSASRTDRGR</sequence>
<dbReference type="EMBL" id="BAAAYG010000003">
    <property type="protein sequence ID" value="GAA3281665.1"/>
    <property type="molecule type" value="Genomic_DNA"/>
</dbReference>
<organism evidence="5 6">
    <name type="scientific">Nesterenkonia halobia</name>
    <dbReference type="NCBI Taxonomy" id="37922"/>
    <lineage>
        <taxon>Bacteria</taxon>
        <taxon>Bacillati</taxon>
        <taxon>Actinomycetota</taxon>
        <taxon>Actinomycetes</taxon>
        <taxon>Micrococcales</taxon>
        <taxon>Micrococcaceae</taxon>
        <taxon>Nesterenkonia</taxon>
    </lineage>
</organism>
<gene>
    <name evidence="5" type="ORF">GCM10020260_07520</name>
</gene>
<dbReference type="SUPFAM" id="SSF55729">
    <property type="entry name" value="Acyl-CoA N-acyltransferases (Nat)"/>
    <property type="match status" value="1"/>
</dbReference>
<name>A0ABP6R9H2_9MICC</name>
<dbReference type="InterPro" id="IPR050832">
    <property type="entry name" value="Bact_Acetyltransf"/>
</dbReference>
<dbReference type="InterPro" id="IPR016181">
    <property type="entry name" value="Acyl_CoA_acyltransferase"/>
</dbReference>